<feature type="region of interest" description="Disordered" evidence="1">
    <location>
        <begin position="142"/>
        <end position="165"/>
    </location>
</feature>
<gene>
    <name evidence="2" type="ORF">BKP64_10805</name>
</gene>
<dbReference type="RefSeq" id="WP_070969672.1">
    <property type="nucleotide sequence ID" value="NZ_CP017715.1"/>
</dbReference>
<dbReference type="KEGG" id="msq:BKP64_10805"/>
<dbReference type="Proteomes" id="UP000177445">
    <property type="component" value="Chromosome"/>
</dbReference>
<name>A0A1D9GLV1_9GAMM</name>
<dbReference type="AlphaFoldDB" id="A0A1D9GLV1"/>
<accession>A0A1D9GLV1</accession>
<reference evidence="2 3" key="1">
    <citation type="submission" date="2016-10" db="EMBL/GenBank/DDBJ databases">
        <title>Marinobacter salinus sp. nov., a moderately halophilic bacterium isolated from a tidal flat environment.</title>
        <authorList>
            <person name="Park S.-J."/>
        </authorList>
    </citation>
    <scope>NUCLEOTIDE SEQUENCE [LARGE SCALE GENOMIC DNA]</scope>
    <source>
        <strain evidence="2 3">Hb8</strain>
    </source>
</reference>
<dbReference type="OrthoDB" id="6367558at2"/>
<sequence length="165" mass="18269">MATLTIELPSHVTQGQMMEALESIGCELRLARDGRNYTAVPKARDIRPTLSAMQQQARVFRQQYDKTHCGGYVIFFKGQPVAWKRWLDHPSGWEPGCIALAESGKQWVAAGGNGYEGAMRWEEVAEKPANVTRMPARIRAVRQPGPGGAEPIQGEMNADSDAQSW</sequence>
<evidence type="ECO:0000313" key="3">
    <source>
        <dbReference type="Proteomes" id="UP000177445"/>
    </source>
</evidence>
<dbReference type="STRING" id="1874317.BKP64_10805"/>
<evidence type="ECO:0000256" key="1">
    <source>
        <dbReference type="SAM" id="MobiDB-lite"/>
    </source>
</evidence>
<evidence type="ECO:0000313" key="2">
    <source>
        <dbReference type="EMBL" id="AOY88617.1"/>
    </source>
</evidence>
<proteinExistence type="predicted"/>
<protein>
    <submittedName>
        <fullName evidence="2">Uncharacterized protein</fullName>
    </submittedName>
</protein>
<keyword evidence="3" id="KW-1185">Reference proteome</keyword>
<dbReference type="EMBL" id="CP017715">
    <property type="protein sequence ID" value="AOY88617.1"/>
    <property type="molecule type" value="Genomic_DNA"/>
</dbReference>
<organism evidence="2 3">
    <name type="scientific">Marinobacter salinus</name>
    <dbReference type="NCBI Taxonomy" id="1874317"/>
    <lineage>
        <taxon>Bacteria</taxon>
        <taxon>Pseudomonadati</taxon>
        <taxon>Pseudomonadota</taxon>
        <taxon>Gammaproteobacteria</taxon>
        <taxon>Pseudomonadales</taxon>
        <taxon>Marinobacteraceae</taxon>
        <taxon>Marinobacter</taxon>
    </lineage>
</organism>